<dbReference type="RefSeq" id="WP_322423963.1">
    <property type="nucleotide sequence ID" value="NZ_JAXQPW010000002.1"/>
</dbReference>
<reference evidence="6 7" key="1">
    <citation type="submission" date="2023-11" db="EMBL/GenBank/DDBJ databases">
        <title>Novel species in genus Nocardioides.</title>
        <authorList>
            <person name="Zhou H."/>
        </authorList>
    </citation>
    <scope>NUCLEOTIDE SEQUENCE [LARGE SCALE GENOMIC DNA]</scope>
    <source>
        <strain evidence="6 7">S-58</strain>
    </source>
</reference>
<evidence type="ECO:0000256" key="2">
    <source>
        <dbReference type="ARBA" id="ARBA00022777"/>
    </source>
</evidence>
<accession>A0ABU5KBC9</accession>
<dbReference type="EMBL" id="JAXQPW010000002">
    <property type="protein sequence ID" value="MDZ5661734.1"/>
    <property type="molecule type" value="Genomic_DNA"/>
</dbReference>
<keyword evidence="4" id="KW-0804">Transcription</keyword>
<dbReference type="InterPro" id="IPR036388">
    <property type="entry name" value="WH-like_DNA-bd_sf"/>
</dbReference>
<dbReference type="SUPFAM" id="SSF55781">
    <property type="entry name" value="GAF domain-like"/>
    <property type="match status" value="1"/>
</dbReference>
<sequence length="227" mass="24684">MTEEDRLIEASRQLAAALRPGDLDTTLANITAAAVAVLPDVQWSSLTIRHADGRLETVAPTHDVLLDVDAAQYELREGPCYEAATDTVHVTSPDLAADERFPRYAPVALEAGIRAQAGIRLFDAPGSNGALNLYSATVGAFADLEILSQLFAHQSAVALDYARQIDQLQEAVSTRQLIGQAVGMVRERYTLDEARAFGFLTRLSSHENVKLRTVAERMLQAHDATRS</sequence>
<keyword evidence="2" id="KW-0418">Kinase</keyword>
<comment type="caution">
    <text evidence="6">The sequence shown here is derived from an EMBL/GenBank/DDBJ whole genome shotgun (WGS) entry which is preliminary data.</text>
</comment>
<keyword evidence="7" id="KW-1185">Reference proteome</keyword>
<dbReference type="Pfam" id="PF03861">
    <property type="entry name" value="ANTAR"/>
    <property type="match status" value="1"/>
</dbReference>
<organism evidence="6 7">
    <name type="scientific">Nocardioides renjunii</name>
    <dbReference type="NCBI Taxonomy" id="3095075"/>
    <lineage>
        <taxon>Bacteria</taxon>
        <taxon>Bacillati</taxon>
        <taxon>Actinomycetota</taxon>
        <taxon>Actinomycetes</taxon>
        <taxon>Propionibacteriales</taxon>
        <taxon>Nocardioidaceae</taxon>
        <taxon>Nocardioides</taxon>
    </lineage>
</organism>
<dbReference type="Proteomes" id="UP001291999">
    <property type="component" value="Unassembled WGS sequence"/>
</dbReference>
<dbReference type="InterPro" id="IPR012074">
    <property type="entry name" value="GAF_ANTAR"/>
</dbReference>
<evidence type="ECO:0000256" key="3">
    <source>
        <dbReference type="ARBA" id="ARBA00023015"/>
    </source>
</evidence>
<dbReference type="InterPro" id="IPR029016">
    <property type="entry name" value="GAF-like_dom_sf"/>
</dbReference>
<gene>
    <name evidence="6" type="ORF">SFC79_08170</name>
</gene>
<dbReference type="SUPFAM" id="SSF52172">
    <property type="entry name" value="CheY-like"/>
    <property type="match status" value="1"/>
</dbReference>
<proteinExistence type="predicted"/>
<keyword evidence="3" id="KW-0805">Transcription regulation</keyword>
<dbReference type="Pfam" id="PF01590">
    <property type="entry name" value="GAF"/>
    <property type="match status" value="1"/>
</dbReference>
<evidence type="ECO:0000256" key="1">
    <source>
        <dbReference type="ARBA" id="ARBA00022679"/>
    </source>
</evidence>
<evidence type="ECO:0000259" key="5">
    <source>
        <dbReference type="PROSITE" id="PS50921"/>
    </source>
</evidence>
<keyword evidence="1" id="KW-0808">Transferase</keyword>
<dbReference type="PROSITE" id="PS50921">
    <property type="entry name" value="ANTAR"/>
    <property type="match status" value="1"/>
</dbReference>
<protein>
    <submittedName>
        <fullName evidence="6">GAF and ANTAR domain-containing protein</fullName>
    </submittedName>
</protein>
<dbReference type="Gene3D" id="1.10.10.10">
    <property type="entry name" value="Winged helix-like DNA-binding domain superfamily/Winged helix DNA-binding domain"/>
    <property type="match status" value="1"/>
</dbReference>
<evidence type="ECO:0000313" key="7">
    <source>
        <dbReference type="Proteomes" id="UP001291999"/>
    </source>
</evidence>
<dbReference type="Gene3D" id="3.30.450.40">
    <property type="match status" value="1"/>
</dbReference>
<name>A0ABU5KBC9_9ACTN</name>
<dbReference type="InterPro" id="IPR011006">
    <property type="entry name" value="CheY-like_superfamily"/>
</dbReference>
<evidence type="ECO:0000313" key="6">
    <source>
        <dbReference type="EMBL" id="MDZ5661734.1"/>
    </source>
</evidence>
<dbReference type="InterPro" id="IPR005561">
    <property type="entry name" value="ANTAR"/>
</dbReference>
<dbReference type="InterPro" id="IPR003018">
    <property type="entry name" value="GAF"/>
</dbReference>
<dbReference type="PIRSF" id="PIRSF036625">
    <property type="entry name" value="GAF_ANTAR"/>
    <property type="match status" value="1"/>
</dbReference>
<evidence type="ECO:0000256" key="4">
    <source>
        <dbReference type="ARBA" id="ARBA00023163"/>
    </source>
</evidence>
<dbReference type="SMART" id="SM01012">
    <property type="entry name" value="ANTAR"/>
    <property type="match status" value="1"/>
</dbReference>
<feature type="domain" description="ANTAR" evidence="5">
    <location>
        <begin position="158"/>
        <end position="219"/>
    </location>
</feature>